<gene>
    <name evidence="3" type="ORF">GCM10023320_72680</name>
</gene>
<feature type="transmembrane region" description="Helical" evidence="2">
    <location>
        <begin position="87"/>
        <end position="108"/>
    </location>
</feature>
<comment type="caution">
    <text evidence="3">The sequence shown here is derived from an EMBL/GenBank/DDBJ whole genome shotgun (WGS) entry which is preliminary data.</text>
</comment>
<accession>A0ABP9P5I0</accession>
<dbReference type="Proteomes" id="UP001500804">
    <property type="component" value="Unassembled WGS sequence"/>
</dbReference>
<keyword evidence="4" id="KW-1185">Reference proteome</keyword>
<organism evidence="3 4">
    <name type="scientific">Pseudonocardia adelaidensis</name>
    <dbReference type="NCBI Taxonomy" id="648754"/>
    <lineage>
        <taxon>Bacteria</taxon>
        <taxon>Bacillati</taxon>
        <taxon>Actinomycetota</taxon>
        <taxon>Actinomycetes</taxon>
        <taxon>Pseudonocardiales</taxon>
        <taxon>Pseudonocardiaceae</taxon>
        <taxon>Pseudonocardia</taxon>
    </lineage>
</organism>
<proteinExistence type="predicted"/>
<name>A0ABP9P5I0_9PSEU</name>
<evidence type="ECO:0000313" key="3">
    <source>
        <dbReference type="EMBL" id="GAA5138383.1"/>
    </source>
</evidence>
<evidence type="ECO:0000256" key="2">
    <source>
        <dbReference type="SAM" id="Phobius"/>
    </source>
</evidence>
<keyword evidence="2" id="KW-0812">Transmembrane</keyword>
<feature type="transmembrane region" description="Helical" evidence="2">
    <location>
        <begin position="30"/>
        <end position="49"/>
    </location>
</feature>
<protein>
    <recommendedName>
        <fullName evidence="5">Phospholipase D-like protein</fullName>
    </recommendedName>
</protein>
<feature type="transmembrane region" description="Helical" evidence="2">
    <location>
        <begin position="61"/>
        <end position="80"/>
    </location>
</feature>
<keyword evidence="2" id="KW-1133">Transmembrane helix</keyword>
<evidence type="ECO:0008006" key="5">
    <source>
        <dbReference type="Google" id="ProtNLM"/>
    </source>
</evidence>
<keyword evidence="2" id="KW-0472">Membrane</keyword>
<feature type="region of interest" description="Disordered" evidence="1">
    <location>
        <begin position="1"/>
        <end position="22"/>
    </location>
</feature>
<dbReference type="EMBL" id="BAABJO010000040">
    <property type="protein sequence ID" value="GAA5138383.1"/>
    <property type="molecule type" value="Genomic_DNA"/>
</dbReference>
<evidence type="ECO:0000256" key="1">
    <source>
        <dbReference type="SAM" id="MobiDB-lite"/>
    </source>
</evidence>
<evidence type="ECO:0000313" key="4">
    <source>
        <dbReference type="Proteomes" id="UP001500804"/>
    </source>
</evidence>
<sequence length="111" mass="11646">MPGAPPYPEAPEHGPPPVGKRPRRTRFGTALGAAAVWAAANLVLVLAVAGAPPGAAALGEFVGALVLPTLLAAVLVWSIARRRAWAFWLLVLVAAPLFWVFRAIFMTLPTS</sequence>
<reference evidence="4" key="1">
    <citation type="journal article" date="2019" name="Int. J. Syst. Evol. Microbiol.">
        <title>The Global Catalogue of Microorganisms (GCM) 10K type strain sequencing project: providing services to taxonomists for standard genome sequencing and annotation.</title>
        <authorList>
            <consortium name="The Broad Institute Genomics Platform"/>
            <consortium name="The Broad Institute Genome Sequencing Center for Infectious Disease"/>
            <person name="Wu L."/>
            <person name="Ma J."/>
        </authorList>
    </citation>
    <scope>NUCLEOTIDE SEQUENCE [LARGE SCALE GENOMIC DNA]</scope>
    <source>
        <strain evidence="4">JCM 18302</strain>
    </source>
</reference>
<feature type="compositionally biased region" description="Pro residues" evidence="1">
    <location>
        <begin position="1"/>
        <end position="19"/>
    </location>
</feature>